<keyword evidence="1" id="KW-0732">Signal</keyword>
<accession>A0ABX1VBL0</accession>
<dbReference type="PANTHER" id="PTHR35889:SF3">
    <property type="entry name" value="F-BOX DOMAIN-CONTAINING PROTEIN"/>
    <property type="match status" value="1"/>
</dbReference>
<dbReference type="RefSeq" id="WP_171185187.1">
    <property type="nucleotide sequence ID" value="NZ_WTPX01000032.1"/>
</dbReference>
<comment type="caution">
    <text evidence="4">The sequence shown here is derived from an EMBL/GenBank/DDBJ whole genome shotgun (WGS) entry which is preliminary data.</text>
</comment>
<evidence type="ECO:0000256" key="1">
    <source>
        <dbReference type="SAM" id="SignalP"/>
    </source>
</evidence>
<evidence type="ECO:0000313" key="4">
    <source>
        <dbReference type="EMBL" id="NNJ25320.1"/>
    </source>
</evidence>
<dbReference type="PANTHER" id="PTHR35889">
    <property type="entry name" value="CYCLOINULO-OLIGOSACCHARIDE FRUCTANOTRANSFERASE-RELATED"/>
    <property type="match status" value="1"/>
</dbReference>
<evidence type="ECO:0000259" key="3">
    <source>
        <dbReference type="Pfam" id="PF07587"/>
    </source>
</evidence>
<evidence type="ECO:0000313" key="5">
    <source>
        <dbReference type="Proteomes" id="UP000609651"/>
    </source>
</evidence>
<feature type="chain" id="PRO_5045185616" description="DUF1549 domain-containing protein" evidence="1">
    <location>
        <begin position="27"/>
        <end position="561"/>
    </location>
</feature>
<protein>
    <recommendedName>
        <fullName evidence="6">DUF1549 domain-containing protein</fullName>
    </recommendedName>
</protein>
<dbReference type="Pfam" id="PF07583">
    <property type="entry name" value="PSCyt2"/>
    <property type="match status" value="1"/>
</dbReference>
<evidence type="ECO:0000259" key="2">
    <source>
        <dbReference type="Pfam" id="PF07583"/>
    </source>
</evidence>
<dbReference type="Pfam" id="PF07587">
    <property type="entry name" value="PSD1"/>
    <property type="match status" value="1"/>
</dbReference>
<dbReference type="EMBL" id="WTPX01000032">
    <property type="protein sequence ID" value="NNJ25320.1"/>
    <property type="molecule type" value="Genomic_DNA"/>
</dbReference>
<name>A0ABX1VBL0_9PLAN</name>
<feature type="signal peptide" evidence="1">
    <location>
        <begin position="1"/>
        <end position="26"/>
    </location>
</feature>
<organism evidence="4 5">
    <name type="scientific">Alienimonas chondri</name>
    <dbReference type="NCBI Taxonomy" id="2681879"/>
    <lineage>
        <taxon>Bacteria</taxon>
        <taxon>Pseudomonadati</taxon>
        <taxon>Planctomycetota</taxon>
        <taxon>Planctomycetia</taxon>
        <taxon>Planctomycetales</taxon>
        <taxon>Planctomycetaceae</taxon>
        <taxon>Alienimonas</taxon>
    </lineage>
</organism>
<feature type="domain" description="DUF1553" evidence="3">
    <location>
        <begin position="321"/>
        <end position="533"/>
    </location>
</feature>
<evidence type="ECO:0008006" key="6">
    <source>
        <dbReference type="Google" id="ProtNLM"/>
    </source>
</evidence>
<proteinExistence type="predicted"/>
<reference evidence="4 5" key="1">
    <citation type="journal article" date="2020" name="Syst. Appl. Microbiol.">
        <title>Alienimonas chondri sp. nov., a novel planctomycete isolated from the biofilm of the red alga Chondrus crispus.</title>
        <authorList>
            <person name="Vitorino I."/>
            <person name="Albuquerque L."/>
            <person name="Wiegand S."/>
            <person name="Kallscheuer N."/>
            <person name="da Costa M.S."/>
            <person name="Lobo-da-Cunha A."/>
            <person name="Jogler C."/>
            <person name="Lage O.M."/>
        </authorList>
    </citation>
    <scope>NUCLEOTIDE SEQUENCE [LARGE SCALE GENOMIC DNA]</scope>
    <source>
        <strain evidence="4 5">LzC2</strain>
    </source>
</reference>
<gene>
    <name evidence="4" type="ORF">LzC2_13900</name>
</gene>
<dbReference type="Proteomes" id="UP000609651">
    <property type="component" value="Unassembled WGS sequence"/>
</dbReference>
<dbReference type="InterPro" id="IPR022655">
    <property type="entry name" value="DUF1553"/>
</dbReference>
<feature type="domain" description="DUF1549" evidence="2">
    <location>
        <begin position="45"/>
        <end position="231"/>
    </location>
</feature>
<dbReference type="InterPro" id="IPR011444">
    <property type="entry name" value="DUF1549"/>
</dbReference>
<sequence>MTLRPLAAALTFALAPLLSVSTAASAAETGGEGVRTGGDAAIIAEIDRLIARGWEENGVEPSPVASDSEWLRRVWLDLGGHIPDAEAVLEFDRNQSESKRAELIEALLNSPDYVRHFSTVWTNLAIGQGQVENTSRLGMRRFFRNAFARNVPWSEVVFELITAEGHFEENGATNFLLAQMVDNDEGVQATAKATRLLLGMQVQCTQCHNHPFNDWKQDQFWQFNSILKSARRIDHEEFNEQTGQQDFVYAELVRRPLDGPVFFEKRSGLMQVAFPAAFGEVFGEGMDTDRRTAFATALTGLEPDDEGFPMASESAEAVTDQVARAFVNRTWGHFHGYGFTRPVDDMGPHNAPSHPELLDYVTEQFITHGYDVRRLITWITRSQAYQLTSKETRENEVDDPAAGEVPLFSHMAVKRMTAEQLYDSLLIATEAQKAGNSDWESIEAQKRVWLGQFITEFGTDDLTESTTFNGSIPQALMMMNGELTSKAISADAGSYLNRVLGSTTNPEEAVTRLFLASLGRKPSGKEKSAAAALIRASEKPIYGYQDLFWALLNSNEFVFVK</sequence>
<keyword evidence="5" id="KW-1185">Reference proteome</keyword>